<feature type="transmembrane region" description="Helical" evidence="1">
    <location>
        <begin position="58"/>
        <end position="78"/>
    </location>
</feature>
<dbReference type="RefSeq" id="WP_043064676.1">
    <property type="nucleotide sequence ID" value="NZ_BJOA01000132.1"/>
</dbReference>
<protein>
    <submittedName>
        <fullName evidence="2">Multidrug ABC transporter permease</fullName>
    </submittedName>
</protein>
<dbReference type="OrthoDB" id="9781996at2"/>
<reference evidence="2 4" key="1">
    <citation type="submission" date="2015-07" db="EMBL/GenBank/DDBJ databases">
        <title>Fjat-14205 dsm 2895.</title>
        <authorList>
            <person name="Liu B."/>
            <person name="Wang J."/>
            <person name="Zhu Y."/>
            <person name="Liu G."/>
            <person name="Chen Q."/>
            <person name="Chen Z."/>
            <person name="Lan J."/>
            <person name="Che J."/>
            <person name="Ge C."/>
            <person name="Shi H."/>
            <person name="Pan Z."/>
            <person name="Liu X."/>
        </authorList>
    </citation>
    <scope>NUCLEOTIDE SEQUENCE [LARGE SCALE GENOMIC DNA]</scope>
    <source>
        <strain evidence="2 4">DSM 2895</strain>
    </source>
</reference>
<dbReference type="GeneID" id="42306993"/>
<evidence type="ECO:0000313" key="5">
    <source>
        <dbReference type="Proteomes" id="UP000182836"/>
    </source>
</evidence>
<evidence type="ECO:0000256" key="1">
    <source>
        <dbReference type="SAM" id="Phobius"/>
    </source>
</evidence>
<sequence>MLIRTFSSEWIKLRHSYIWIVLAVLPIFSVLIGCANYVFNKGILQNEWYSLWTQVGLFYGEFFFPVLIGICCAFLCRFEHINQNWNSILTAPVPIRDVFLAKLMMVGLLSGVTQAFFLSLYFVAGKWVGLISSFPSETIGWIFRGWVASLAIGGIQLWLSMRIRSFAVPVGVSICATLIGLGLYVNHLGMFYPYSLLTIGMGVLSQDSLATMEQVLFYGMNGLFIVLFCISGIRRLKKTDVVA</sequence>
<dbReference type="PROSITE" id="PS51257">
    <property type="entry name" value="PROKAR_LIPOPROTEIN"/>
    <property type="match status" value="1"/>
</dbReference>
<dbReference type="EMBL" id="FNED01000023">
    <property type="protein sequence ID" value="SDJ63572.1"/>
    <property type="molecule type" value="Genomic_DNA"/>
</dbReference>
<evidence type="ECO:0000313" key="3">
    <source>
        <dbReference type="EMBL" id="SDJ63572.1"/>
    </source>
</evidence>
<dbReference type="Proteomes" id="UP000182836">
    <property type="component" value="Unassembled WGS sequence"/>
</dbReference>
<proteinExistence type="predicted"/>
<feature type="transmembrane region" description="Helical" evidence="1">
    <location>
        <begin position="215"/>
        <end position="233"/>
    </location>
</feature>
<name>A0A0D1VEC5_ANEMI</name>
<dbReference type="Proteomes" id="UP000037269">
    <property type="component" value="Unassembled WGS sequence"/>
</dbReference>
<dbReference type="STRING" id="47500.AF333_17670"/>
<organism evidence="2 4">
    <name type="scientific">Aneurinibacillus migulanus</name>
    <name type="common">Bacillus migulanus</name>
    <dbReference type="NCBI Taxonomy" id="47500"/>
    <lineage>
        <taxon>Bacteria</taxon>
        <taxon>Bacillati</taxon>
        <taxon>Bacillota</taxon>
        <taxon>Bacilli</taxon>
        <taxon>Bacillales</taxon>
        <taxon>Paenibacillaceae</taxon>
        <taxon>Aneurinibacillus group</taxon>
        <taxon>Aneurinibacillus</taxon>
    </lineage>
</organism>
<keyword evidence="4" id="KW-1185">Reference proteome</keyword>
<keyword evidence="1" id="KW-0472">Membrane</keyword>
<accession>A0A0D1VEC5</accession>
<dbReference type="EMBL" id="LGUG01000004">
    <property type="protein sequence ID" value="KON97031.1"/>
    <property type="molecule type" value="Genomic_DNA"/>
</dbReference>
<feature type="transmembrane region" description="Helical" evidence="1">
    <location>
        <begin position="99"/>
        <end position="121"/>
    </location>
</feature>
<gene>
    <name evidence="2" type="ORF">AF333_17670</name>
    <name evidence="3" type="ORF">SAMN04487909_12318</name>
</gene>
<evidence type="ECO:0000313" key="2">
    <source>
        <dbReference type="EMBL" id="KON97031.1"/>
    </source>
</evidence>
<dbReference type="Pfam" id="PF12730">
    <property type="entry name" value="ABC2_membrane_4"/>
    <property type="match status" value="1"/>
</dbReference>
<feature type="transmembrane region" description="Helical" evidence="1">
    <location>
        <begin position="141"/>
        <end position="159"/>
    </location>
</feature>
<evidence type="ECO:0000313" key="4">
    <source>
        <dbReference type="Proteomes" id="UP000037269"/>
    </source>
</evidence>
<keyword evidence="1" id="KW-1133">Transmembrane helix</keyword>
<dbReference type="PATRIC" id="fig|47500.8.peg.4839"/>
<dbReference type="AlphaFoldDB" id="A0A0D1VEC5"/>
<feature type="transmembrane region" description="Helical" evidence="1">
    <location>
        <begin position="16"/>
        <end position="38"/>
    </location>
</feature>
<dbReference type="CDD" id="cd21809">
    <property type="entry name" value="ABC-2_lan_permease-like"/>
    <property type="match status" value="1"/>
</dbReference>
<keyword evidence="1" id="KW-0812">Transmembrane</keyword>
<feature type="transmembrane region" description="Helical" evidence="1">
    <location>
        <begin position="166"/>
        <end position="185"/>
    </location>
</feature>
<reference evidence="3 5" key="2">
    <citation type="submission" date="2016-10" db="EMBL/GenBank/DDBJ databases">
        <authorList>
            <person name="de Groot N.N."/>
        </authorList>
    </citation>
    <scope>NUCLEOTIDE SEQUENCE [LARGE SCALE GENOMIC DNA]</scope>
    <source>
        <strain evidence="3 5">DSM 2895</strain>
    </source>
</reference>